<dbReference type="InterPro" id="IPR058525">
    <property type="entry name" value="DUF8212"/>
</dbReference>
<dbReference type="Pfam" id="PF26640">
    <property type="entry name" value="DUF8212"/>
    <property type="match status" value="1"/>
</dbReference>
<evidence type="ECO:0000313" key="3">
    <source>
        <dbReference type="EMBL" id="KAF2441844.1"/>
    </source>
</evidence>
<gene>
    <name evidence="3" type="ORF">P171DRAFT_344532</name>
</gene>
<dbReference type="Proteomes" id="UP000799764">
    <property type="component" value="Unassembled WGS sequence"/>
</dbReference>
<comment type="caution">
    <text evidence="3">The sequence shown here is derived from an EMBL/GenBank/DDBJ whole genome shotgun (WGS) entry which is preliminary data.</text>
</comment>
<dbReference type="EMBL" id="MU001505">
    <property type="protein sequence ID" value="KAF2441844.1"/>
    <property type="molecule type" value="Genomic_DNA"/>
</dbReference>
<organism evidence="3 4">
    <name type="scientific">Karstenula rhodostoma CBS 690.94</name>
    <dbReference type="NCBI Taxonomy" id="1392251"/>
    <lineage>
        <taxon>Eukaryota</taxon>
        <taxon>Fungi</taxon>
        <taxon>Dikarya</taxon>
        <taxon>Ascomycota</taxon>
        <taxon>Pezizomycotina</taxon>
        <taxon>Dothideomycetes</taxon>
        <taxon>Pleosporomycetidae</taxon>
        <taxon>Pleosporales</taxon>
        <taxon>Massarineae</taxon>
        <taxon>Didymosphaeriaceae</taxon>
        <taxon>Karstenula</taxon>
    </lineage>
</organism>
<evidence type="ECO:0000259" key="2">
    <source>
        <dbReference type="Pfam" id="PF26640"/>
    </source>
</evidence>
<keyword evidence="4" id="KW-1185">Reference proteome</keyword>
<protein>
    <submittedName>
        <fullName evidence="3">HET-domain-containing protein</fullName>
    </submittedName>
</protein>
<feature type="domain" description="DUF8212" evidence="2">
    <location>
        <begin position="226"/>
        <end position="249"/>
    </location>
</feature>
<dbReference type="PANTHER" id="PTHR10622">
    <property type="entry name" value="HET DOMAIN-CONTAINING PROTEIN"/>
    <property type="match status" value="1"/>
</dbReference>
<reference evidence="3" key="1">
    <citation type="journal article" date="2020" name="Stud. Mycol.">
        <title>101 Dothideomycetes genomes: a test case for predicting lifestyles and emergence of pathogens.</title>
        <authorList>
            <person name="Haridas S."/>
            <person name="Albert R."/>
            <person name="Binder M."/>
            <person name="Bloem J."/>
            <person name="Labutti K."/>
            <person name="Salamov A."/>
            <person name="Andreopoulos B."/>
            <person name="Baker S."/>
            <person name="Barry K."/>
            <person name="Bills G."/>
            <person name="Bluhm B."/>
            <person name="Cannon C."/>
            <person name="Castanera R."/>
            <person name="Culley D."/>
            <person name="Daum C."/>
            <person name="Ezra D."/>
            <person name="Gonzalez J."/>
            <person name="Henrissat B."/>
            <person name="Kuo A."/>
            <person name="Liang C."/>
            <person name="Lipzen A."/>
            <person name="Lutzoni F."/>
            <person name="Magnuson J."/>
            <person name="Mondo S."/>
            <person name="Nolan M."/>
            <person name="Ohm R."/>
            <person name="Pangilinan J."/>
            <person name="Park H.-J."/>
            <person name="Ramirez L."/>
            <person name="Alfaro M."/>
            <person name="Sun H."/>
            <person name="Tritt A."/>
            <person name="Yoshinaga Y."/>
            <person name="Zwiers L.-H."/>
            <person name="Turgeon B."/>
            <person name="Goodwin S."/>
            <person name="Spatafora J."/>
            <person name="Crous P."/>
            <person name="Grigoriev I."/>
        </authorList>
    </citation>
    <scope>NUCLEOTIDE SEQUENCE</scope>
    <source>
        <strain evidence="3">CBS 690.94</strain>
    </source>
</reference>
<name>A0A9P4U820_9PLEO</name>
<dbReference type="Pfam" id="PF06985">
    <property type="entry name" value="HET"/>
    <property type="match status" value="1"/>
</dbReference>
<dbReference type="PANTHER" id="PTHR10622:SF12">
    <property type="entry name" value="HET DOMAIN-CONTAINING PROTEIN"/>
    <property type="match status" value="1"/>
</dbReference>
<evidence type="ECO:0000259" key="1">
    <source>
        <dbReference type="Pfam" id="PF06985"/>
    </source>
</evidence>
<evidence type="ECO:0000313" key="4">
    <source>
        <dbReference type="Proteomes" id="UP000799764"/>
    </source>
</evidence>
<dbReference type="AlphaFoldDB" id="A0A9P4U820"/>
<dbReference type="OrthoDB" id="20872at2759"/>
<feature type="non-terminal residue" evidence="3">
    <location>
        <position position="301"/>
    </location>
</feature>
<sequence length="301" mass="34984">MRLINAHTKRFEEFFGEVPPYAILSHTWDAYEIPFKDFYNLHVHEENPQASQKIYDTCNQALEDELDYVWIDSCCIDKSSSAELSEAINSMYIWYSKAQTCYVYLSDYDPHAGNSSGFIHDGFEKCRWFTRGWTVQELLAPHHVEFYDKTWSYFGTRKELASTLSNITRVPTKVLDGSKEVEEFCVAQKMAWAARRQTTREEDTAYCLFGLFQINAPLLYGEGGVRAFERLQEEIIKKTNDLTIFAWMNPGPRMSGITSVLAPHPRYFSRSQHIRPQNPIGSNPEFKVTNKGLKIKTFIYR</sequence>
<feature type="domain" description="Heterokaryon incompatibility" evidence="1">
    <location>
        <begin position="21"/>
        <end position="113"/>
    </location>
</feature>
<proteinExistence type="predicted"/>
<accession>A0A9P4U820</accession>
<dbReference type="InterPro" id="IPR010730">
    <property type="entry name" value="HET"/>
</dbReference>